<dbReference type="GO" id="GO:0006567">
    <property type="term" value="P:L-threonine catabolic process"/>
    <property type="evidence" value="ECO:0007669"/>
    <property type="project" value="TreeGrafter"/>
</dbReference>
<keyword evidence="6" id="KW-0456">Lyase</keyword>
<dbReference type="InterPro" id="IPR001926">
    <property type="entry name" value="TrpB-like_PALP"/>
</dbReference>
<sequence>MKKAYERLQSGQLIQKIWEARKQIKPLISSTPLIHSIPFSEKIDSNVYLKLENLQKTGSFKVRGAANKILNLTEEEKKCGVATFSTGNHGLAVAYVAQKLGIQSTICISNRVPKAKVDALKKSGAQIQIIGDSQDEAEKYCYELEEKYGMTVVKPFDDQDVIAGQGTIGLEILEEVPDLEALLVPLSGGGLLAGTALALKSIHPSIRVIGVSMERSPVMYESIKAGNPVVLKEQPTLADSLLGGIGLNNEYTFHIIKENVDDLLLVSEEEIAEGIGFMMDAHRMAVEGAAAVGMAALLNNKLSKTYRKMGTIVTGCNVDLSVITNVLQNYVQKNG</sequence>
<dbReference type="GO" id="GO:0009097">
    <property type="term" value="P:isoleucine biosynthetic process"/>
    <property type="evidence" value="ECO:0007669"/>
    <property type="project" value="TreeGrafter"/>
</dbReference>
<gene>
    <name evidence="10" type="primary">eutB</name>
    <name evidence="10" type="ORF">F4V44_21385</name>
</gene>
<dbReference type="AlphaFoldDB" id="A0A5J5H8N0"/>
<dbReference type="FunFam" id="3.40.50.1100:FF:000005">
    <property type="entry name" value="Threonine dehydratase catabolic"/>
    <property type="match status" value="1"/>
</dbReference>
<evidence type="ECO:0000256" key="4">
    <source>
        <dbReference type="ARBA" id="ARBA00012096"/>
    </source>
</evidence>
<dbReference type="CDD" id="cd01562">
    <property type="entry name" value="Thr-dehyd"/>
    <property type="match status" value="1"/>
</dbReference>
<dbReference type="InterPro" id="IPR036052">
    <property type="entry name" value="TrpB-like_PALP_sf"/>
</dbReference>
<keyword evidence="5" id="KW-0663">Pyridoxal phosphate</keyword>
<evidence type="ECO:0000256" key="6">
    <source>
        <dbReference type="ARBA" id="ARBA00023239"/>
    </source>
</evidence>
<comment type="similarity">
    <text evidence="3">Belongs to the serine/threonine dehydratase family.</text>
</comment>
<evidence type="ECO:0000256" key="3">
    <source>
        <dbReference type="ARBA" id="ARBA00010869"/>
    </source>
</evidence>
<evidence type="ECO:0000313" key="10">
    <source>
        <dbReference type="EMBL" id="KAA9017025.1"/>
    </source>
</evidence>
<feature type="domain" description="Tryptophan synthase beta chain-like PALP" evidence="9">
    <location>
        <begin position="25"/>
        <end position="313"/>
    </location>
</feature>
<dbReference type="NCBIfam" id="NF005680">
    <property type="entry name" value="PRK07476.1"/>
    <property type="match status" value="1"/>
</dbReference>
<dbReference type="EMBL" id="VYKL01000037">
    <property type="protein sequence ID" value="KAA9017025.1"/>
    <property type="molecule type" value="Genomic_DNA"/>
</dbReference>
<protein>
    <recommendedName>
        <fullName evidence="4">threonine ammonia-lyase</fullName>
        <ecNumber evidence="4">4.3.1.19</ecNumber>
    </recommendedName>
    <alternativeName>
        <fullName evidence="8">Threonine deaminase</fullName>
    </alternativeName>
</protein>
<reference evidence="10 11" key="1">
    <citation type="submission" date="2019-09" db="EMBL/GenBank/DDBJ databases">
        <title>Whole genome sequences of isolates from the Mars Exploration Rovers.</title>
        <authorList>
            <person name="Seuylemezian A."/>
            <person name="Vaishampayan P."/>
        </authorList>
    </citation>
    <scope>NUCLEOTIDE SEQUENCE [LARGE SCALE GENOMIC DNA]</scope>
    <source>
        <strain evidence="10 11">MER_TA_151</strain>
    </source>
</reference>
<dbReference type="PANTHER" id="PTHR48078:SF6">
    <property type="entry name" value="L-THREONINE DEHYDRATASE CATABOLIC TDCB"/>
    <property type="match status" value="1"/>
</dbReference>
<keyword evidence="11" id="KW-1185">Reference proteome</keyword>
<evidence type="ECO:0000256" key="5">
    <source>
        <dbReference type="ARBA" id="ARBA00022898"/>
    </source>
</evidence>
<dbReference type="InterPro" id="IPR050147">
    <property type="entry name" value="Ser/Thr_Dehydratase"/>
</dbReference>
<name>A0A5J5H8N0_9BACI</name>
<organism evidence="10 11">
    <name type="scientific">Niallia endozanthoxylica</name>
    <dbReference type="NCBI Taxonomy" id="2036016"/>
    <lineage>
        <taxon>Bacteria</taxon>
        <taxon>Bacillati</taxon>
        <taxon>Bacillota</taxon>
        <taxon>Bacilli</taxon>
        <taxon>Bacillales</taxon>
        <taxon>Bacillaceae</taxon>
        <taxon>Niallia</taxon>
    </lineage>
</organism>
<dbReference type="EC" id="4.3.1.19" evidence="4"/>
<dbReference type="SUPFAM" id="SSF53686">
    <property type="entry name" value="Tryptophan synthase beta subunit-like PLP-dependent enzymes"/>
    <property type="match status" value="1"/>
</dbReference>
<evidence type="ECO:0000313" key="11">
    <source>
        <dbReference type="Proteomes" id="UP000326671"/>
    </source>
</evidence>
<dbReference type="GO" id="GO:0003941">
    <property type="term" value="F:L-serine ammonia-lyase activity"/>
    <property type="evidence" value="ECO:0007669"/>
    <property type="project" value="TreeGrafter"/>
</dbReference>
<evidence type="ECO:0000259" key="9">
    <source>
        <dbReference type="Pfam" id="PF00291"/>
    </source>
</evidence>
<comment type="cofactor">
    <cofactor evidence="2">
        <name>pyridoxal 5'-phosphate</name>
        <dbReference type="ChEBI" id="CHEBI:597326"/>
    </cofactor>
</comment>
<comment type="caution">
    <text evidence="10">The sequence shown here is derived from an EMBL/GenBank/DDBJ whole genome shotgun (WGS) entry which is preliminary data.</text>
</comment>
<dbReference type="GO" id="GO:0006565">
    <property type="term" value="P:L-serine catabolic process"/>
    <property type="evidence" value="ECO:0007669"/>
    <property type="project" value="TreeGrafter"/>
</dbReference>
<proteinExistence type="inferred from homology"/>
<dbReference type="OrthoDB" id="9811476at2"/>
<evidence type="ECO:0000256" key="7">
    <source>
        <dbReference type="ARBA" id="ARBA00025527"/>
    </source>
</evidence>
<accession>A0A5J5H8N0</accession>
<dbReference type="Proteomes" id="UP000326671">
    <property type="component" value="Unassembled WGS sequence"/>
</dbReference>
<comment type="catalytic activity">
    <reaction evidence="1">
        <text>L-threonine = 2-oxobutanoate + NH4(+)</text>
        <dbReference type="Rhea" id="RHEA:22108"/>
        <dbReference type="ChEBI" id="CHEBI:16763"/>
        <dbReference type="ChEBI" id="CHEBI:28938"/>
        <dbReference type="ChEBI" id="CHEBI:57926"/>
        <dbReference type="EC" id="4.3.1.19"/>
    </reaction>
</comment>
<comment type="function">
    <text evidence="7">Catalyzes the anaerobic formation of alpha-ketobutyrate and ammonia from threonine in a two-step reaction. The first step involved a dehydration of threonine and a production of enamine intermediates (aminocrotonate), which tautomerizes to its imine form (iminobutyrate). Both intermediates are unstable and short-lived. The second step is the nonenzymatic hydrolysis of the enamine/imine intermediates to form 2-ketobutyrate and free ammonia. In the low water environment of the cell, the second step is accelerated by RidA.</text>
</comment>
<evidence type="ECO:0000256" key="2">
    <source>
        <dbReference type="ARBA" id="ARBA00001933"/>
    </source>
</evidence>
<dbReference type="PANTHER" id="PTHR48078">
    <property type="entry name" value="THREONINE DEHYDRATASE, MITOCHONDRIAL-RELATED"/>
    <property type="match status" value="1"/>
</dbReference>
<dbReference type="Pfam" id="PF00291">
    <property type="entry name" value="PALP"/>
    <property type="match status" value="1"/>
</dbReference>
<evidence type="ECO:0000256" key="8">
    <source>
        <dbReference type="ARBA" id="ARBA00031427"/>
    </source>
</evidence>
<evidence type="ECO:0000256" key="1">
    <source>
        <dbReference type="ARBA" id="ARBA00001274"/>
    </source>
</evidence>
<dbReference type="GO" id="GO:0004794">
    <property type="term" value="F:threonine deaminase activity"/>
    <property type="evidence" value="ECO:0007669"/>
    <property type="project" value="UniProtKB-EC"/>
</dbReference>
<dbReference type="Gene3D" id="3.40.50.1100">
    <property type="match status" value="2"/>
</dbReference>